<sequence>MDPYDDQELWVSEDESDQEEQEGANDPIFFVLELQPEGQPGGFKVRNVDGVKQRSTISSFHSGSRRRPAFEVQCVGRAIIHGTLTRESGQRATLLIYDFTFKAHRSTRIKNASINFDFLPGPASSKESRPTVRRIAPDDRYSVLETTQFETRRVTAKGTLSGGPLITIGGEIGVEKSEEKTITCTADINGSRPSDDRGQYWQARWDLQENKSQESGIVTCLRTCVLLTRKNDEDFCCAPYVRITPNLATQIVSLGSRQSRDEAVFYDPGYEPYNELEEGNLKPIDRWNLGLVDLDRQWDCTFYKVFGNAIKSHVTNLTPRHP</sequence>
<feature type="region of interest" description="Disordered" evidence="1">
    <location>
        <begin position="1"/>
        <end position="24"/>
    </location>
</feature>
<evidence type="ECO:0000313" key="3">
    <source>
        <dbReference type="Proteomes" id="UP000248817"/>
    </source>
</evidence>
<dbReference type="Proteomes" id="UP000248817">
    <property type="component" value="Unassembled WGS sequence"/>
</dbReference>
<gene>
    <name evidence="2" type="ORF">BP00DRAFT_422544</name>
</gene>
<keyword evidence="3" id="KW-1185">Reference proteome</keyword>
<protein>
    <submittedName>
        <fullName evidence="2">Uncharacterized protein</fullName>
    </submittedName>
</protein>
<evidence type="ECO:0000256" key="1">
    <source>
        <dbReference type="SAM" id="MobiDB-lite"/>
    </source>
</evidence>
<reference evidence="2 3" key="1">
    <citation type="submission" date="2018-02" db="EMBL/GenBank/DDBJ databases">
        <title>The genomes of Aspergillus section Nigri reveals drivers in fungal speciation.</title>
        <authorList>
            <consortium name="DOE Joint Genome Institute"/>
            <person name="Vesth T.C."/>
            <person name="Nybo J."/>
            <person name="Theobald S."/>
            <person name="Brandl J."/>
            <person name="Frisvad J.C."/>
            <person name="Nielsen K.F."/>
            <person name="Lyhne E.K."/>
            <person name="Kogle M.E."/>
            <person name="Kuo A."/>
            <person name="Riley R."/>
            <person name="Clum A."/>
            <person name="Nolan M."/>
            <person name="Lipzen A."/>
            <person name="Salamov A."/>
            <person name="Henrissat B."/>
            <person name="Wiebenga A."/>
            <person name="De vries R.P."/>
            <person name="Grigoriev I.V."/>
            <person name="Mortensen U.H."/>
            <person name="Andersen M.R."/>
            <person name="Baker S.E."/>
        </authorList>
    </citation>
    <scope>NUCLEOTIDE SEQUENCE [LARGE SCALE GENOMIC DNA]</scope>
    <source>
        <strain evidence="2 3">CBS 114.80</strain>
    </source>
</reference>
<organism evidence="2 3">
    <name type="scientific">Aspergillus indologenus CBS 114.80</name>
    <dbReference type="NCBI Taxonomy" id="1450541"/>
    <lineage>
        <taxon>Eukaryota</taxon>
        <taxon>Fungi</taxon>
        <taxon>Dikarya</taxon>
        <taxon>Ascomycota</taxon>
        <taxon>Pezizomycotina</taxon>
        <taxon>Eurotiomycetes</taxon>
        <taxon>Eurotiomycetidae</taxon>
        <taxon>Eurotiales</taxon>
        <taxon>Aspergillaceae</taxon>
        <taxon>Aspergillus</taxon>
        <taxon>Aspergillus subgen. Circumdati</taxon>
    </lineage>
</organism>
<dbReference type="EMBL" id="KZ825471">
    <property type="protein sequence ID" value="PYI35214.1"/>
    <property type="molecule type" value="Genomic_DNA"/>
</dbReference>
<name>A0A2V5ILT3_9EURO</name>
<dbReference type="AlphaFoldDB" id="A0A2V5ILT3"/>
<accession>A0A2V5ILT3</accession>
<proteinExistence type="predicted"/>
<feature type="compositionally biased region" description="Acidic residues" evidence="1">
    <location>
        <begin position="1"/>
        <end position="23"/>
    </location>
</feature>
<evidence type="ECO:0000313" key="2">
    <source>
        <dbReference type="EMBL" id="PYI35214.1"/>
    </source>
</evidence>